<organism evidence="2 3">
    <name type="scientific">Streptomyces luomodiensis</name>
    <dbReference type="NCBI Taxonomy" id="3026192"/>
    <lineage>
        <taxon>Bacteria</taxon>
        <taxon>Bacillati</taxon>
        <taxon>Actinomycetota</taxon>
        <taxon>Actinomycetes</taxon>
        <taxon>Kitasatosporales</taxon>
        <taxon>Streptomycetaceae</taxon>
        <taxon>Streptomyces</taxon>
    </lineage>
</organism>
<sequence>MEPTLPLFDEEPSRPLADRLRPTLLDEVVGQDHFLTPDAPRPR</sequence>
<proteinExistence type="predicted"/>
<evidence type="ECO:0008006" key="4">
    <source>
        <dbReference type="Google" id="ProtNLM"/>
    </source>
</evidence>
<dbReference type="Proteomes" id="UP001305606">
    <property type="component" value="Chromosome"/>
</dbReference>
<evidence type="ECO:0000313" key="2">
    <source>
        <dbReference type="EMBL" id="WNF01365.1"/>
    </source>
</evidence>
<feature type="compositionally biased region" description="Basic and acidic residues" evidence="1">
    <location>
        <begin position="11"/>
        <end position="21"/>
    </location>
</feature>
<reference evidence="2 3" key="1">
    <citation type="submission" date="2023-02" db="EMBL/GenBank/DDBJ databases">
        <title>Streptomyces sp. SCA4-21 with antifungal activity against Fusarium oxysporum f. sp. cubense, Streptomyces sp. SCA2-17 with antifungal activity against Fusarium oxysporum f. sp. cubense.</title>
        <authorList>
            <person name="Qi D."/>
        </authorList>
    </citation>
    <scope>NUCLEOTIDE SEQUENCE [LARGE SCALE GENOMIC DNA]</scope>
    <source>
        <strain evidence="2 3">SCA4-21</strain>
    </source>
</reference>
<feature type="region of interest" description="Disordered" evidence="1">
    <location>
        <begin position="1"/>
        <end position="21"/>
    </location>
</feature>
<evidence type="ECO:0000256" key="1">
    <source>
        <dbReference type="SAM" id="MobiDB-lite"/>
    </source>
</evidence>
<keyword evidence="3" id="KW-1185">Reference proteome</keyword>
<gene>
    <name evidence="2" type="ORF">PS467_41600</name>
</gene>
<protein>
    <recommendedName>
        <fullName evidence="4">Replication-associated recombination protein A</fullName>
    </recommendedName>
</protein>
<evidence type="ECO:0000313" key="3">
    <source>
        <dbReference type="Proteomes" id="UP001305606"/>
    </source>
</evidence>
<name>A0ABY9VHD2_9ACTN</name>
<accession>A0ABY9VHD2</accession>
<dbReference type="EMBL" id="CP117522">
    <property type="protein sequence ID" value="WNF01365.1"/>
    <property type="molecule type" value="Genomic_DNA"/>
</dbReference>
<dbReference type="RefSeq" id="WP_311039684.1">
    <property type="nucleotide sequence ID" value="NZ_CP117522.1"/>
</dbReference>